<gene>
    <name evidence="1" type="ORF">NVI5450_4754</name>
</gene>
<dbReference type="EMBL" id="FPLD01000140">
    <property type="protein sequence ID" value="SGZ19295.1"/>
    <property type="molecule type" value="Genomic_DNA"/>
</dbReference>
<reference evidence="1 2" key="1">
    <citation type="submission" date="2016-11" db="EMBL/GenBank/DDBJ databases">
        <authorList>
            <person name="Jaros S."/>
            <person name="Januszkiewicz K."/>
            <person name="Wedrychowicz H."/>
        </authorList>
    </citation>
    <scope>NUCLEOTIDE SEQUENCE [LARGE SCALE GENOMIC DNA]</scope>
    <source>
        <strain evidence="1">NVI 5450</strain>
    </source>
</reference>
<protein>
    <submittedName>
        <fullName evidence="1">Uncharacterized protein</fullName>
    </submittedName>
</protein>
<proteinExistence type="predicted"/>
<dbReference type="Proteomes" id="UP000183794">
    <property type="component" value="Unassembled WGS sequence"/>
</dbReference>
<name>A0A1L0CMQ6_9GAMM</name>
<dbReference type="RefSeq" id="WP_075478566.1">
    <property type="nucleotide sequence ID" value="NZ_CAWRBC010000171.1"/>
</dbReference>
<accession>A0A1L0CMQ6</accession>
<organism evidence="1 2">
    <name type="scientific">Moritella viscosa</name>
    <dbReference type="NCBI Taxonomy" id="80854"/>
    <lineage>
        <taxon>Bacteria</taxon>
        <taxon>Pseudomonadati</taxon>
        <taxon>Pseudomonadota</taxon>
        <taxon>Gammaproteobacteria</taxon>
        <taxon>Alteromonadales</taxon>
        <taxon>Moritellaceae</taxon>
        <taxon>Moritella</taxon>
    </lineage>
</organism>
<dbReference type="AlphaFoldDB" id="A0A1L0CMQ6"/>
<evidence type="ECO:0000313" key="1">
    <source>
        <dbReference type="EMBL" id="SGZ19295.1"/>
    </source>
</evidence>
<evidence type="ECO:0000313" key="2">
    <source>
        <dbReference type="Proteomes" id="UP000183794"/>
    </source>
</evidence>
<sequence length="67" mass="7408">MAAYLISYRNEDNELLTSETVFMRSLTMAKSSATSAASDMTDTITISDIGDKLLATKENGKWNDHCE</sequence>